<gene>
    <name evidence="1" type="ORF">SAMN04490208_4809</name>
</gene>
<evidence type="ECO:0000313" key="1">
    <source>
        <dbReference type="EMBL" id="SDO74619.1"/>
    </source>
</evidence>
<sequence>MGNGYVWFRPYGGSLWKSRNAGPAQSNQRALAPPLGTSLRLGAVVDGAPEIKIKSKADQKQCDIQQTNGDQLWEGACSR</sequence>
<accession>A0ABY0S327</accession>
<keyword evidence="2" id="KW-1185">Reference proteome</keyword>
<dbReference type="EMBL" id="LT629706">
    <property type="protein sequence ID" value="SDO74619.1"/>
    <property type="molecule type" value="Genomic_DNA"/>
</dbReference>
<evidence type="ECO:0000313" key="2">
    <source>
        <dbReference type="Proteomes" id="UP000181903"/>
    </source>
</evidence>
<dbReference type="Proteomes" id="UP000181903">
    <property type="component" value="Chromosome I"/>
</dbReference>
<name>A0ABY0S327_9PSED</name>
<protein>
    <submittedName>
        <fullName evidence="1">Uncharacterized protein</fullName>
    </submittedName>
</protein>
<reference evidence="1 2" key="1">
    <citation type="submission" date="2016-10" db="EMBL/GenBank/DDBJ databases">
        <authorList>
            <person name="Varghese N."/>
            <person name="Submissions S."/>
        </authorList>
    </citation>
    <scope>NUCLEOTIDE SEQUENCE [LARGE SCALE GENOMIC DNA]</scope>
    <source>
        <strain evidence="1 2">BS2776</strain>
    </source>
</reference>
<proteinExistence type="predicted"/>
<organism evidence="1 2">
    <name type="scientific">Pseudomonas poae</name>
    <dbReference type="NCBI Taxonomy" id="200451"/>
    <lineage>
        <taxon>Bacteria</taxon>
        <taxon>Pseudomonadati</taxon>
        <taxon>Pseudomonadota</taxon>
        <taxon>Gammaproteobacteria</taxon>
        <taxon>Pseudomonadales</taxon>
        <taxon>Pseudomonadaceae</taxon>
        <taxon>Pseudomonas</taxon>
    </lineage>
</organism>